<evidence type="ECO:0000313" key="2">
    <source>
        <dbReference type="Proteomes" id="UP001207468"/>
    </source>
</evidence>
<name>A0ACC0TSF6_9AGAM</name>
<gene>
    <name evidence="1" type="ORF">F5148DRAFT_1294485</name>
</gene>
<keyword evidence="2" id="KW-1185">Reference proteome</keyword>
<accession>A0ACC0TSF6</accession>
<reference evidence="1" key="1">
    <citation type="submission" date="2021-03" db="EMBL/GenBank/DDBJ databases">
        <title>Evolutionary priming and transition to the ectomycorrhizal habit in an iconic lineage of mushroom-forming fungi: is preadaptation a requirement?</title>
        <authorList>
            <consortium name="DOE Joint Genome Institute"/>
            <person name="Looney B.P."/>
            <person name="Miyauchi S."/>
            <person name="Morin E."/>
            <person name="Drula E."/>
            <person name="Courty P.E."/>
            <person name="Chicoki N."/>
            <person name="Fauchery L."/>
            <person name="Kohler A."/>
            <person name="Kuo A."/>
            <person name="LaButti K."/>
            <person name="Pangilinan J."/>
            <person name="Lipzen A."/>
            <person name="Riley R."/>
            <person name="Andreopoulos W."/>
            <person name="He G."/>
            <person name="Johnson J."/>
            <person name="Barry K.W."/>
            <person name="Grigoriev I.V."/>
            <person name="Nagy L."/>
            <person name="Hibbett D."/>
            <person name="Henrissat B."/>
            <person name="Matheny P.B."/>
            <person name="Labbe J."/>
            <person name="Martin A.F."/>
        </authorList>
    </citation>
    <scope>NUCLEOTIDE SEQUENCE</scope>
    <source>
        <strain evidence="1">BPL698</strain>
    </source>
</reference>
<evidence type="ECO:0000313" key="1">
    <source>
        <dbReference type="EMBL" id="KAI9436791.1"/>
    </source>
</evidence>
<sequence length="251" mass="26978">MAMKNLFNHEPGFDTTADGRRSTGYAPSTPNSTTGLQGKQYADPYAVPVLPHLDPDQPFRDDPYRGAVLQMFDQAVMGEVIPMMQLAGGHSPGAGLAYSGDLGGRASPGQHMQMPVPVCAATPGQDLSKRVLSRVRDLHALSCVRASPPSSRLLPVNATVVMFETFKSGHSVSTVGCVFGFHPYFGTFSVRDPLSQAFHLLTFRLFLSPPTLSPSPRCVKEVLKCSSISGNSNHSHRLNHSDDTAISLGLK</sequence>
<dbReference type="Proteomes" id="UP001207468">
    <property type="component" value="Unassembled WGS sequence"/>
</dbReference>
<dbReference type="EMBL" id="JAGFNK010000959">
    <property type="protein sequence ID" value="KAI9436791.1"/>
    <property type="molecule type" value="Genomic_DNA"/>
</dbReference>
<comment type="caution">
    <text evidence="1">The sequence shown here is derived from an EMBL/GenBank/DDBJ whole genome shotgun (WGS) entry which is preliminary data.</text>
</comment>
<proteinExistence type="predicted"/>
<protein>
    <submittedName>
        <fullName evidence="1">Uncharacterized protein</fullName>
    </submittedName>
</protein>
<organism evidence="1 2">
    <name type="scientific">Russula earlei</name>
    <dbReference type="NCBI Taxonomy" id="71964"/>
    <lineage>
        <taxon>Eukaryota</taxon>
        <taxon>Fungi</taxon>
        <taxon>Dikarya</taxon>
        <taxon>Basidiomycota</taxon>
        <taxon>Agaricomycotina</taxon>
        <taxon>Agaricomycetes</taxon>
        <taxon>Russulales</taxon>
        <taxon>Russulaceae</taxon>
        <taxon>Russula</taxon>
    </lineage>
</organism>